<protein>
    <submittedName>
        <fullName evidence="2">Rhodanese-like domain-containing protein</fullName>
    </submittedName>
</protein>
<reference evidence="2 3" key="1">
    <citation type="submission" date="2021-03" db="EMBL/GenBank/DDBJ databases">
        <title>The first data on the complete genome of the tetrodotoxin-producing bacterium.</title>
        <authorList>
            <person name="Melnikova D.I."/>
            <person name="Nijland R."/>
            <person name="Magarlamov T.Y."/>
        </authorList>
    </citation>
    <scope>NUCLEOTIDE SEQUENCE [LARGE SCALE GENOMIC DNA]</scope>
    <source>
        <strain evidence="2 3">1839</strain>
    </source>
</reference>
<dbReference type="CDD" id="cd00158">
    <property type="entry name" value="RHOD"/>
    <property type="match status" value="1"/>
</dbReference>
<dbReference type="PANTHER" id="PTHR43031">
    <property type="entry name" value="FAD-DEPENDENT OXIDOREDUCTASE"/>
    <property type="match status" value="1"/>
</dbReference>
<dbReference type="InterPro" id="IPR050229">
    <property type="entry name" value="GlpE_sulfurtransferase"/>
</dbReference>
<dbReference type="PROSITE" id="PS50206">
    <property type="entry name" value="RHODANESE_3"/>
    <property type="match status" value="1"/>
</dbReference>
<dbReference type="SMART" id="SM00450">
    <property type="entry name" value="RHOD"/>
    <property type="match status" value="1"/>
</dbReference>
<dbReference type="RefSeq" id="WP_082851730.1">
    <property type="nucleotide sequence ID" value="NZ_CP071709.1"/>
</dbReference>
<evidence type="ECO:0000313" key="3">
    <source>
        <dbReference type="Proteomes" id="UP000679247"/>
    </source>
</evidence>
<keyword evidence="3" id="KW-1185">Reference proteome</keyword>
<proteinExistence type="predicted"/>
<dbReference type="Pfam" id="PF00581">
    <property type="entry name" value="Rhodanese"/>
    <property type="match status" value="1"/>
</dbReference>
<dbReference type="Gene3D" id="3.40.250.10">
    <property type="entry name" value="Rhodanese-like domain"/>
    <property type="match status" value="1"/>
</dbReference>
<gene>
    <name evidence="2" type="ORF">J1899_05210</name>
</gene>
<accession>A0ABX8FEN7</accession>
<evidence type="ECO:0000313" key="2">
    <source>
        <dbReference type="EMBL" id="QVY62477.1"/>
    </source>
</evidence>
<dbReference type="InterPro" id="IPR001763">
    <property type="entry name" value="Rhodanese-like_dom"/>
</dbReference>
<dbReference type="InterPro" id="IPR036873">
    <property type="entry name" value="Rhodanese-like_dom_sf"/>
</dbReference>
<name>A0ABX8FEN7_9BACI</name>
<dbReference type="PANTHER" id="PTHR43031:SF17">
    <property type="entry name" value="SULFURTRANSFERASE YTWF-RELATED"/>
    <property type="match status" value="1"/>
</dbReference>
<organism evidence="2 3">
    <name type="scientific">Cytobacillus gottheilii</name>
    <dbReference type="NCBI Taxonomy" id="859144"/>
    <lineage>
        <taxon>Bacteria</taxon>
        <taxon>Bacillati</taxon>
        <taxon>Bacillota</taxon>
        <taxon>Bacilli</taxon>
        <taxon>Bacillales</taxon>
        <taxon>Bacillaceae</taxon>
        <taxon>Cytobacillus</taxon>
    </lineage>
</organism>
<evidence type="ECO:0000259" key="1">
    <source>
        <dbReference type="PROSITE" id="PS50206"/>
    </source>
</evidence>
<sequence length="99" mass="10707">MAKLVTPEEVMKRIQTGEEVNIIDVREKSETAAGIIPGAEHIPLGQLVLRKSELDQGKDYIITCQSGNRSKAACGIMEALGYKVEDMAGGMNAWSGKTE</sequence>
<feature type="domain" description="Rhodanese" evidence="1">
    <location>
        <begin position="16"/>
        <end position="99"/>
    </location>
</feature>
<dbReference type="EMBL" id="CP071709">
    <property type="protein sequence ID" value="QVY62477.1"/>
    <property type="molecule type" value="Genomic_DNA"/>
</dbReference>
<dbReference type="SUPFAM" id="SSF52821">
    <property type="entry name" value="Rhodanese/Cell cycle control phosphatase"/>
    <property type="match status" value="1"/>
</dbReference>
<dbReference type="Proteomes" id="UP000679247">
    <property type="component" value="Chromosome"/>
</dbReference>